<reference evidence="1 2" key="1">
    <citation type="submission" date="2023-06" db="EMBL/GenBank/DDBJ databases">
        <title>Aquibacillus rhizosphaerae LR5S19.</title>
        <authorList>
            <person name="Sun J.-Q."/>
        </authorList>
    </citation>
    <scope>NUCLEOTIDE SEQUENCE [LARGE SCALE GENOMIC DNA]</scope>
    <source>
        <strain evidence="1 2">LR5S19</strain>
    </source>
</reference>
<comment type="caution">
    <text evidence="1">The sequence shown here is derived from an EMBL/GenBank/DDBJ whole genome shotgun (WGS) entry which is preliminary data.</text>
</comment>
<proteinExistence type="predicted"/>
<evidence type="ECO:0000313" key="1">
    <source>
        <dbReference type="EMBL" id="MDL4840615.1"/>
    </source>
</evidence>
<gene>
    <name evidence="1" type="ORF">QQS35_09165</name>
</gene>
<dbReference type="InterPro" id="IPR019642">
    <property type="entry name" value="DUF2507"/>
</dbReference>
<dbReference type="Proteomes" id="UP001235343">
    <property type="component" value="Unassembled WGS sequence"/>
</dbReference>
<accession>A0ABT7L421</accession>
<dbReference type="RefSeq" id="WP_285931709.1">
    <property type="nucleotide sequence ID" value="NZ_JASTZU010000032.1"/>
</dbReference>
<protein>
    <submittedName>
        <fullName evidence="1">YslB family protein</fullName>
    </submittedName>
</protein>
<evidence type="ECO:0000313" key="2">
    <source>
        <dbReference type="Proteomes" id="UP001235343"/>
    </source>
</evidence>
<sequence length="144" mass="16720">MHKNLDNIELIVNELHTSGAGYDLIRYVCLPDLLGKDANTILYVLGKNLARKLELKTVEDIIDFFHKTGWGDLNQIKEKRREYIFELTGDVIKNRSESGILDEYRIESGFLAEAMQQIKSAQCECVEEIKKKKHTVEFHVMYSR</sequence>
<name>A0ABT7L421_9BACI</name>
<dbReference type="SUPFAM" id="SSF111126">
    <property type="entry name" value="Ligand-binding domain in the NO signalling and Golgi transport"/>
    <property type="match status" value="1"/>
</dbReference>
<dbReference type="EMBL" id="JASTZU010000032">
    <property type="protein sequence ID" value="MDL4840615.1"/>
    <property type="molecule type" value="Genomic_DNA"/>
</dbReference>
<dbReference type="Pfam" id="PF10702">
    <property type="entry name" value="DUF2507"/>
    <property type="match status" value="1"/>
</dbReference>
<dbReference type="InterPro" id="IPR024096">
    <property type="entry name" value="NO_sig/Golgi_transp_ligand-bd"/>
</dbReference>
<dbReference type="Gene3D" id="3.30.1380.20">
    <property type="entry name" value="Trafficking protein particle complex subunit 3"/>
    <property type="match status" value="1"/>
</dbReference>
<keyword evidence="2" id="KW-1185">Reference proteome</keyword>
<organism evidence="1 2">
    <name type="scientific">Aquibacillus rhizosphaerae</name>
    <dbReference type="NCBI Taxonomy" id="3051431"/>
    <lineage>
        <taxon>Bacteria</taxon>
        <taxon>Bacillati</taxon>
        <taxon>Bacillota</taxon>
        <taxon>Bacilli</taxon>
        <taxon>Bacillales</taxon>
        <taxon>Bacillaceae</taxon>
        <taxon>Aquibacillus</taxon>
    </lineage>
</organism>